<evidence type="ECO:0000313" key="5">
    <source>
        <dbReference type="Proteomes" id="UP000663862"/>
    </source>
</evidence>
<dbReference type="Proteomes" id="UP000663862">
    <property type="component" value="Unassembled WGS sequence"/>
</dbReference>
<gene>
    <name evidence="1" type="ORF">FME351_LOCUS17069</name>
    <name evidence="2" type="ORF">KIK155_LOCUS23178</name>
    <name evidence="4" type="ORF">TOA249_LOCUS14137</name>
    <name evidence="3" type="ORF">TSG867_LOCUS17654</name>
</gene>
<dbReference type="AlphaFoldDB" id="A0A820SSV8"/>
<accession>A0A820SSV8</accession>
<dbReference type="EMBL" id="CAJNYU010002097">
    <property type="protein sequence ID" value="CAF3505871.1"/>
    <property type="molecule type" value="Genomic_DNA"/>
</dbReference>
<dbReference type="Proteomes" id="UP000663838">
    <property type="component" value="Unassembled WGS sequence"/>
</dbReference>
<dbReference type="Proteomes" id="UP000663865">
    <property type="component" value="Unassembled WGS sequence"/>
</dbReference>
<name>A0A820SSV8_9BILA</name>
<dbReference type="EMBL" id="CAJOBQ010001134">
    <property type="protein sequence ID" value="CAF4459070.1"/>
    <property type="molecule type" value="Genomic_DNA"/>
</dbReference>
<dbReference type="EMBL" id="CAJNYV010004115">
    <property type="protein sequence ID" value="CAF3645641.1"/>
    <property type="molecule type" value="Genomic_DNA"/>
</dbReference>
<evidence type="ECO:0000313" key="1">
    <source>
        <dbReference type="EMBL" id="CAF3505871.1"/>
    </source>
</evidence>
<comment type="caution">
    <text evidence="3">The sequence shown here is derived from an EMBL/GenBank/DDBJ whole genome shotgun (WGS) entry which is preliminary data.</text>
</comment>
<dbReference type="EMBL" id="CAJOBS010000864">
    <property type="protein sequence ID" value="CAF4652992.1"/>
    <property type="molecule type" value="Genomic_DNA"/>
</dbReference>
<dbReference type="Proteomes" id="UP000663869">
    <property type="component" value="Unassembled WGS sequence"/>
</dbReference>
<evidence type="ECO:0000313" key="4">
    <source>
        <dbReference type="EMBL" id="CAF4652992.1"/>
    </source>
</evidence>
<proteinExistence type="predicted"/>
<reference evidence="3" key="1">
    <citation type="submission" date="2021-02" db="EMBL/GenBank/DDBJ databases">
        <authorList>
            <person name="Nowell W R."/>
        </authorList>
    </citation>
    <scope>NUCLEOTIDE SEQUENCE</scope>
</reference>
<evidence type="ECO:0000313" key="3">
    <source>
        <dbReference type="EMBL" id="CAF4459070.1"/>
    </source>
</evidence>
<organism evidence="3 5">
    <name type="scientific">Rotaria socialis</name>
    <dbReference type="NCBI Taxonomy" id="392032"/>
    <lineage>
        <taxon>Eukaryota</taxon>
        <taxon>Metazoa</taxon>
        <taxon>Spiralia</taxon>
        <taxon>Gnathifera</taxon>
        <taxon>Rotifera</taxon>
        <taxon>Eurotatoria</taxon>
        <taxon>Bdelloidea</taxon>
        <taxon>Philodinida</taxon>
        <taxon>Philodinidae</taxon>
        <taxon>Rotaria</taxon>
    </lineage>
</organism>
<evidence type="ECO:0000313" key="2">
    <source>
        <dbReference type="EMBL" id="CAF3645641.1"/>
    </source>
</evidence>
<sequence>MKIQSRLWRRITVPGLTVFNDDACSIMLISQVPSSVDLDIENTVTAVEFDCIVSDGTRDLINTTKEEFSGMKVFNMMHPRIEHSYFKVTINDDIKYIHKQTAWWLLTGEKVKCQTIDCFELWSPSGLAPDPD</sequence>
<protein>
    <submittedName>
        <fullName evidence="3">Uncharacterized protein</fullName>
    </submittedName>
</protein>